<proteinExistence type="predicted"/>
<accession>A0A3A8IIP4</accession>
<sequence>MRFLNVMAFQFTEGNISYQVIDNGVRISWKDGLVTLDLDPGPNGIDEPIPDRVSEFFITAKACEWEEEAIP</sequence>
<evidence type="ECO:0000313" key="1">
    <source>
        <dbReference type="EMBL" id="RKG77323.1"/>
    </source>
</evidence>
<dbReference type="EMBL" id="RAVZ01000286">
    <property type="protein sequence ID" value="RKG77323.1"/>
    <property type="molecule type" value="Genomic_DNA"/>
</dbReference>
<reference evidence="2" key="1">
    <citation type="submission" date="2018-09" db="EMBL/GenBank/DDBJ databases">
        <authorList>
            <person name="Livingstone P.G."/>
            <person name="Whitworth D.E."/>
        </authorList>
    </citation>
    <scope>NUCLEOTIDE SEQUENCE [LARGE SCALE GENOMIC DNA]</scope>
    <source>
        <strain evidence="2">CA054A</strain>
    </source>
</reference>
<comment type="caution">
    <text evidence="1">The sequence shown here is derived from an EMBL/GenBank/DDBJ whole genome shotgun (WGS) entry which is preliminary data.</text>
</comment>
<gene>
    <name evidence="1" type="ORF">D7V88_31170</name>
</gene>
<name>A0A3A8IIP4_9BACT</name>
<evidence type="ECO:0000313" key="2">
    <source>
        <dbReference type="Proteomes" id="UP000268094"/>
    </source>
</evidence>
<dbReference type="AlphaFoldDB" id="A0A3A8IIP4"/>
<dbReference type="Proteomes" id="UP000268094">
    <property type="component" value="Unassembled WGS sequence"/>
</dbReference>
<organism evidence="1 2">
    <name type="scientific">Corallococcus terminator</name>
    <dbReference type="NCBI Taxonomy" id="2316733"/>
    <lineage>
        <taxon>Bacteria</taxon>
        <taxon>Pseudomonadati</taxon>
        <taxon>Myxococcota</taxon>
        <taxon>Myxococcia</taxon>
        <taxon>Myxococcales</taxon>
        <taxon>Cystobacterineae</taxon>
        <taxon>Myxococcaceae</taxon>
        <taxon>Corallococcus</taxon>
    </lineage>
</organism>
<protein>
    <submittedName>
        <fullName evidence="1">Uncharacterized protein</fullName>
    </submittedName>
</protein>
<keyword evidence="2" id="KW-1185">Reference proteome</keyword>